<evidence type="ECO:0000313" key="12">
    <source>
        <dbReference type="EMBL" id="MBU2689444.1"/>
    </source>
</evidence>
<dbReference type="InterPro" id="IPR005467">
    <property type="entry name" value="His_kinase_dom"/>
</dbReference>
<organism evidence="12 13">
    <name type="scientific">Eiseniibacteriota bacterium</name>
    <dbReference type="NCBI Taxonomy" id="2212470"/>
    <lineage>
        <taxon>Bacteria</taxon>
        <taxon>Candidatus Eiseniibacteriota</taxon>
    </lineage>
</organism>
<evidence type="ECO:0000256" key="10">
    <source>
        <dbReference type="SAM" id="Phobius"/>
    </source>
</evidence>
<dbReference type="InterPro" id="IPR003661">
    <property type="entry name" value="HisK_dim/P_dom"/>
</dbReference>
<dbReference type="EMBL" id="JAHJDP010000004">
    <property type="protein sequence ID" value="MBU2689444.1"/>
    <property type="molecule type" value="Genomic_DNA"/>
</dbReference>
<evidence type="ECO:0000256" key="5">
    <source>
        <dbReference type="ARBA" id="ARBA00022679"/>
    </source>
</evidence>
<evidence type="ECO:0000256" key="1">
    <source>
        <dbReference type="ARBA" id="ARBA00000085"/>
    </source>
</evidence>
<keyword evidence="8 10" id="KW-1133">Transmembrane helix</keyword>
<dbReference type="PANTHER" id="PTHR45436:SF5">
    <property type="entry name" value="SENSOR HISTIDINE KINASE TRCS"/>
    <property type="match status" value="1"/>
</dbReference>
<dbReference type="InterPro" id="IPR003594">
    <property type="entry name" value="HATPase_dom"/>
</dbReference>
<dbReference type="GO" id="GO:0000155">
    <property type="term" value="F:phosphorelay sensor kinase activity"/>
    <property type="evidence" value="ECO:0007669"/>
    <property type="project" value="InterPro"/>
</dbReference>
<keyword evidence="7 12" id="KW-0418">Kinase</keyword>
<comment type="caution">
    <text evidence="12">The sequence shown here is derived from an EMBL/GenBank/DDBJ whole genome shotgun (WGS) entry which is preliminary data.</text>
</comment>
<keyword evidence="6 10" id="KW-0812">Transmembrane</keyword>
<evidence type="ECO:0000256" key="9">
    <source>
        <dbReference type="ARBA" id="ARBA00023136"/>
    </source>
</evidence>
<keyword evidence="4" id="KW-0597">Phosphoprotein</keyword>
<dbReference type="Proteomes" id="UP000777784">
    <property type="component" value="Unassembled WGS sequence"/>
</dbReference>
<feature type="transmembrane region" description="Helical" evidence="10">
    <location>
        <begin position="7"/>
        <end position="26"/>
    </location>
</feature>
<dbReference type="AlphaFoldDB" id="A0A948RTI0"/>
<proteinExistence type="predicted"/>
<accession>A0A948RTI0</accession>
<dbReference type="InterPro" id="IPR036097">
    <property type="entry name" value="HisK_dim/P_sf"/>
</dbReference>
<dbReference type="InterPro" id="IPR036890">
    <property type="entry name" value="HATPase_C_sf"/>
</dbReference>
<evidence type="ECO:0000256" key="2">
    <source>
        <dbReference type="ARBA" id="ARBA00004370"/>
    </source>
</evidence>
<dbReference type="SUPFAM" id="SSF55874">
    <property type="entry name" value="ATPase domain of HSP90 chaperone/DNA topoisomerase II/histidine kinase"/>
    <property type="match status" value="1"/>
</dbReference>
<dbReference type="GO" id="GO:0016020">
    <property type="term" value="C:membrane"/>
    <property type="evidence" value="ECO:0007669"/>
    <property type="project" value="UniProtKB-SubCell"/>
</dbReference>
<evidence type="ECO:0000313" key="13">
    <source>
        <dbReference type="Proteomes" id="UP000777784"/>
    </source>
</evidence>
<dbReference type="SUPFAM" id="SSF47384">
    <property type="entry name" value="Homodimeric domain of signal transducing histidine kinase"/>
    <property type="match status" value="1"/>
</dbReference>
<evidence type="ECO:0000256" key="6">
    <source>
        <dbReference type="ARBA" id="ARBA00022692"/>
    </source>
</evidence>
<dbReference type="PRINTS" id="PR00344">
    <property type="entry name" value="BCTRLSENSOR"/>
</dbReference>
<dbReference type="Gene3D" id="3.30.565.10">
    <property type="entry name" value="Histidine kinase-like ATPase, C-terminal domain"/>
    <property type="match status" value="1"/>
</dbReference>
<dbReference type="PANTHER" id="PTHR45436">
    <property type="entry name" value="SENSOR HISTIDINE KINASE YKOH"/>
    <property type="match status" value="1"/>
</dbReference>
<dbReference type="CDD" id="cd00082">
    <property type="entry name" value="HisKA"/>
    <property type="match status" value="1"/>
</dbReference>
<gene>
    <name evidence="12" type="ORF">KJ970_00825</name>
</gene>
<name>A0A948RTI0_UNCEI</name>
<dbReference type="EC" id="2.7.13.3" evidence="3"/>
<sequence length="528" mass="56866">MSAGCRWRIILAILFVGGFLAVYIPGTLVVQNLSVEIGKEESRLSRILVQNSIINHFHRLEARIDVLRDDPVTSSAPCSHAAGDKAWFDWLEKLAARSNAEEIRILGSGRRLVAGLRDRASFGGQLPAPQATDIEGLFAGLSDPSQRDQLEPVWIVSRPLPECPWLQAEWVWRWDPSLGRIEILPSSSRATDAGGKDPAPGAVIIHSAEGAPVFAVSHPAGGVSTAEQPSHLKMLGPALAGGLILALIGWILLLPLRRTWNRIEQEAEGAWRRTQGLSGLHKDGGKTPSPEALLRALSEEALALAGQAERMAIVAGWKDVGRALGHDIRNALTPLRLTVGTLAIKSEDPRLAPALQAAQGSLERVQRLVEEFSHFARLPEGILRIEDLNQSVQSIVETWPADESPKVTFKPSHEGPIPVRIDTGHLDRIVQNLIRNAREAAGPGGSVEVSCALSDATAALRVWNSGPAIPDGMIEEIFQKGLSTKPGGQGLGLAIARELVSRMRGRIQAENASAGGVLFIVEFPAVEK</sequence>
<comment type="catalytic activity">
    <reaction evidence="1">
        <text>ATP + protein L-histidine = ADP + protein N-phospho-L-histidine.</text>
        <dbReference type="EC" id="2.7.13.3"/>
    </reaction>
</comment>
<evidence type="ECO:0000259" key="11">
    <source>
        <dbReference type="PROSITE" id="PS50109"/>
    </source>
</evidence>
<protein>
    <recommendedName>
        <fullName evidence="3">histidine kinase</fullName>
        <ecNumber evidence="3">2.7.13.3</ecNumber>
    </recommendedName>
</protein>
<evidence type="ECO:0000256" key="3">
    <source>
        <dbReference type="ARBA" id="ARBA00012438"/>
    </source>
</evidence>
<keyword evidence="5" id="KW-0808">Transferase</keyword>
<evidence type="ECO:0000256" key="4">
    <source>
        <dbReference type="ARBA" id="ARBA00022553"/>
    </source>
</evidence>
<dbReference type="SMART" id="SM00387">
    <property type="entry name" value="HATPase_c"/>
    <property type="match status" value="1"/>
</dbReference>
<feature type="transmembrane region" description="Helical" evidence="10">
    <location>
        <begin position="234"/>
        <end position="256"/>
    </location>
</feature>
<dbReference type="PROSITE" id="PS50109">
    <property type="entry name" value="HIS_KIN"/>
    <property type="match status" value="1"/>
</dbReference>
<dbReference type="Pfam" id="PF02518">
    <property type="entry name" value="HATPase_c"/>
    <property type="match status" value="1"/>
</dbReference>
<reference evidence="12" key="1">
    <citation type="submission" date="2021-05" db="EMBL/GenBank/DDBJ databases">
        <title>Energy efficiency and biological interactions define the core microbiome of deep oligotrophic groundwater.</title>
        <authorList>
            <person name="Mehrshad M."/>
            <person name="Lopez-Fernandez M."/>
            <person name="Bell E."/>
            <person name="Bernier-Latmani R."/>
            <person name="Bertilsson S."/>
            <person name="Dopson M."/>
        </authorList>
    </citation>
    <scope>NUCLEOTIDE SEQUENCE</scope>
    <source>
        <strain evidence="12">Modern_marine.mb.64</strain>
    </source>
</reference>
<dbReference type="InterPro" id="IPR004358">
    <property type="entry name" value="Sig_transdc_His_kin-like_C"/>
</dbReference>
<keyword evidence="9 10" id="KW-0472">Membrane</keyword>
<dbReference type="Pfam" id="PF00512">
    <property type="entry name" value="HisKA"/>
    <property type="match status" value="1"/>
</dbReference>
<comment type="subcellular location">
    <subcellularLocation>
        <location evidence="2">Membrane</location>
    </subcellularLocation>
</comment>
<dbReference type="InterPro" id="IPR050428">
    <property type="entry name" value="TCS_sensor_his_kinase"/>
</dbReference>
<feature type="domain" description="Histidine kinase" evidence="11">
    <location>
        <begin position="323"/>
        <end position="527"/>
    </location>
</feature>
<dbReference type="SMART" id="SM00388">
    <property type="entry name" value="HisKA"/>
    <property type="match status" value="1"/>
</dbReference>
<evidence type="ECO:0000256" key="7">
    <source>
        <dbReference type="ARBA" id="ARBA00022777"/>
    </source>
</evidence>
<evidence type="ECO:0000256" key="8">
    <source>
        <dbReference type="ARBA" id="ARBA00022989"/>
    </source>
</evidence>